<comment type="caution">
    <text evidence="1">The sequence shown here is derived from an EMBL/GenBank/DDBJ whole genome shotgun (WGS) entry which is preliminary data.</text>
</comment>
<evidence type="ECO:0000313" key="1">
    <source>
        <dbReference type="EMBL" id="GBL77638.1"/>
    </source>
</evidence>
<name>A0A4Y2ACZ5_ARAVE</name>
<protein>
    <submittedName>
        <fullName evidence="1">Uncharacterized protein</fullName>
    </submittedName>
</protein>
<organism evidence="1 2">
    <name type="scientific">Araneus ventricosus</name>
    <name type="common">Orbweaver spider</name>
    <name type="synonym">Epeira ventricosa</name>
    <dbReference type="NCBI Taxonomy" id="182803"/>
    <lineage>
        <taxon>Eukaryota</taxon>
        <taxon>Metazoa</taxon>
        <taxon>Ecdysozoa</taxon>
        <taxon>Arthropoda</taxon>
        <taxon>Chelicerata</taxon>
        <taxon>Arachnida</taxon>
        <taxon>Araneae</taxon>
        <taxon>Araneomorphae</taxon>
        <taxon>Entelegynae</taxon>
        <taxon>Araneoidea</taxon>
        <taxon>Araneidae</taxon>
        <taxon>Araneus</taxon>
    </lineage>
</organism>
<dbReference type="Proteomes" id="UP000499080">
    <property type="component" value="Unassembled WGS sequence"/>
</dbReference>
<sequence>MILMEKFEDEDFGSIQLEMEVEEMEEVIYLESFMVDFSTNMFALIDNDGDTRMKAHNLCVCEIQEIDGGEYDMIDMRTANLAESKFVSVVNDQFTFSECQFKAILLDRIFEVDCRKEFFGFQVV</sequence>
<proteinExistence type="predicted"/>
<gene>
    <name evidence="1" type="ORF">AVEN_152877_1</name>
</gene>
<accession>A0A4Y2ACZ5</accession>
<dbReference type="AlphaFoldDB" id="A0A4Y2ACZ5"/>
<evidence type="ECO:0000313" key="2">
    <source>
        <dbReference type="Proteomes" id="UP000499080"/>
    </source>
</evidence>
<reference evidence="1 2" key="1">
    <citation type="journal article" date="2019" name="Sci. Rep.">
        <title>Orb-weaving spider Araneus ventricosus genome elucidates the spidroin gene catalogue.</title>
        <authorList>
            <person name="Kono N."/>
            <person name="Nakamura H."/>
            <person name="Ohtoshi R."/>
            <person name="Moran D.A.P."/>
            <person name="Shinohara A."/>
            <person name="Yoshida Y."/>
            <person name="Fujiwara M."/>
            <person name="Mori M."/>
            <person name="Tomita M."/>
            <person name="Arakawa K."/>
        </authorList>
    </citation>
    <scope>NUCLEOTIDE SEQUENCE [LARGE SCALE GENOMIC DNA]</scope>
</reference>
<dbReference type="EMBL" id="BGPR01000013">
    <property type="protein sequence ID" value="GBL77638.1"/>
    <property type="molecule type" value="Genomic_DNA"/>
</dbReference>
<keyword evidence="2" id="KW-1185">Reference proteome</keyword>